<accession>A0A7F5RBE0</accession>
<evidence type="ECO:0000313" key="2">
    <source>
        <dbReference type="RefSeq" id="XP_025833284.1"/>
    </source>
</evidence>
<protein>
    <submittedName>
        <fullName evidence="2">Uncharacterized protein LOC108740808 isoform X1</fullName>
    </submittedName>
</protein>
<dbReference type="RefSeq" id="XP_025833284.1">
    <property type="nucleotide sequence ID" value="XM_025977499.1"/>
</dbReference>
<name>A0A7F5RBE0_AGRPL</name>
<dbReference type="InParanoid" id="A0A7F5RBE0"/>
<evidence type="ECO:0000313" key="1">
    <source>
        <dbReference type="Proteomes" id="UP000192223"/>
    </source>
</evidence>
<reference evidence="2" key="1">
    <citation type="submission" date="2025-08" db="UniProtKB">
        <authorList>
            <consortium name="RefSeq"/>
        </authorList>
    </citation>
    <scope>IDENTIFICATION</scope>
    <source>
        <tissue evidence="2">Entire body</tissue>
    </source>
</reference>
<keyword evidence="1" id="KW-1185">Reference proteome</keyword>
<gene>
    <name evidence="2" type="primary">LOC108740808</name>
</gene>
<dbReference type="AlphaFoldDB" id="A0A7F5RBE0"/>
<sequence length="434" mass="48914">MLAQIIDDLDLEQLPTTPPPDDLYRAYLRIFVTPNISKGLPRLCDVKRLSYNLLHHLVTEEDIRNQLRTRIFDSAGSDGMRLRDVNHIPTRRLATLFNFTLLTGASPSTLPVSIPPSSHRAAEPIGCAMSESQRSATPIGPNEHERVRSNSFVSCASEASVMECSSESGKRKKTTPWCDDEPECLSAAENKKMRRRDSGETCRTYGKYPEDTMSANARRLFKIIRELVPLKAETIKVADRRTIRDTADQLMEELVQMAGVVKELRHTIERKDAEVKEVKENSAKTVSTPCFSYADKLRSGKNVVNNNRVSENSFPVRIESKKVGKDAEYVRKVVMRSVDPIKNNTAVKNVTATKSGVLVVDCARKEDAEKIKKSLLIKAKDDVAVRDIKKRWPRVRIDRVNKDLNAEDLHDNLLFLNRVTVGIVTAQSSKLIPY</sequence>
<proteinExistence type="predicted"/>
<dbReference type="GeneID" id="108740808"/>
<dbReference type="KEGG" id="apln:108740808"/>
<dbReference type="OrthoDB" id="6775559at2759"/>
<organism evidence="1 2">
    <name type="scientific">Agrilus planipennis</name>
    <name type="common">Emerald ash borer</name>
    <name type="synonym">Agrilus marcopoli</name>
    <dbReference type="NCBI Taxonomy" id="224129"/>
    <lineage>
        <taxon>Eukaryota</taxon>
        <taxon>Metazoa</taxon>
        <taxon>Ecdysozoa</taxon>
        <taxon>Arthropoda</taxon>
        <taxon>Hexapoda</taxon>
        <taxon>Insecta</taxon>
        <taxon>Pterygota</taxon>
        <taxon>Neoptera</taxon>
        <taxon>Endopterygota</taxon>
        <taxon>Coleoptera</taxon>
        <taxon>Polyphaga</taxon>
        <taxon>Elateriformia</taxon>
        <taxon>Buprestoidea</taxon>
        <taxon>Buprestidae</taxon>
        <taxon>Agrilinae</taxon>
        <taxon>Agrilus</taxon>
    </lineage>
</organism>
<dbReference type="Proteomes" id="UP000192223">
    <property type="component" value="Unplaced"/>
</dbReference>